<comment type="caution">
    <text evidence="1">The sequence shown here is derived from an EMBL/GenBank/DDBJ whole genome shotgun (WGS) entry which is preliminary data.</text>
</comment>
<dbReference type="NCBIfam" id="TIGR01200">
    <property type="entry name" value="GLPGLI"/>
    <property type="match status" value="1"/>
</dbReference>
<evidence type="ECO:0000313" key="2">
    <source>
        <dbReference type="Proteomes" id="UP000823862"/>
    </source>
</evidence>
<dbReference type="InterPro" id="IPR005901">
    <property type="entry name" value="GLPGLI"/>
</dbReference>
<sequence length="273" mass="32287">MDLIGQPKSRFVMAPDLREEVNRVMMVDTAYLRVSYALNADDLDNPSTYVDWQYLQIGDSVSKYYSKFLNEADSLVSVWLKEHPHADSVPLWLGESGKNADYWTEYQYSELFKTGDMLTVYARMPMYLKRHNCFYVERIPRQQWQLHADTLEIGGYVCQKATCSFRGRSFEAWFAPDISIPEGPWTFGGLPGLILKVYDTDRLYIFECVQIEKGKFPIKKYDDYKEYKPMNRQKVLKLQRKINENYFVVAKLYDYYTNKPKSRFTPYEPLELE</sequence>
<dbReference type="Proteomes" id="UP000823862">
    <property type="component" value="Unassembled WGS sequence"/>
</dbReference>
<gene>
    <name evidence="1" type="ORF">H9950_01175</name>
</gene>
<reference evidence="1" key="2">
    <citation type="submission" date="2021-04" db="EMBL/GenBank/DDBJ databases">
        <authorList>
            <person name="Gilroy R."/>
        </authorList>
    </citation>
    <scope>NUCLEOTIDE SEQUENCE</scope>
    <source>
        <strain evidence="1">ChiHjej12B11-9795</strain>
    </source>
</reference>
<proteinExistence type="predicted"/>
<dbReference type="EMBL" id="DWZI01000004">
    <property type="protein sequence ID" value="HJA84808.1"/>
    <property type="molecule type" value="Genomic_DNA"/>
</dbReference>
<reference evidence="1" key="1">
    <citation type="journal article" date="2021" name="PeerJ">
        <title>Extensive microbial diversity within the chicken gut microbiome revealed by metagenomics and culture.</title>
        <authorList>
            <person name="Gilroy R."/>
            <person name="Ravi A."/>
            <person name="Getino M."/>
            <person name="Pursley I."/>
            <person name="Horton D.L."/>
            <person name="Alikhan N.F."/>
            <person name="Baker D."/>
            <person name="Gharbi K."/>
            <person name="Hall N."/>
            <person name="Watson M."/>
            <person name="Adriaenssens E.M."/>
            <person name="Foster-Nyarko E."/>
            <person name="Jarju S."/>
            <person name="Secka A."/>
            <person name="Antonio M."/>
            <person name="Oren A."/>
            <person name="Chaudhuri R.R."/>
            <person name="La Ragione R."/>
            <person name="Hildebrand F."/>
            <person name="Pallen M.J."/>
        </authorList>
    </citation>
    <scope>NUCLEOTIDE SEQUENCE</scope>
    <source>
        <strain evidence="1">ChiHjej12B11-9795</strain>
    </source>
</reference>
<evidence type="ECO:0000313" key="1">
    <source>
        <dbReference type="EMBL" id="HJA84808.1"/>
    </source>
</evidence>
<accession>A0A9D2HVC8</accession>
<dbReference type="AlphaFoldDB" id="A0A9D2HVC8"/>
<name>A0A9D2HVC8_9BACE</name>
<organism evidence="1 2">
    <name type="scientific">Candidatus Bacteroides avicola</name>
    <dbReference type="NCBI Taxonomy" id="2838468"/>
    <lineage>
        <taxon>Bacteria</taxon>
        <taxon>Pseudomonadati</taxon>
        <taxon>Bacteroidota</taxon>
        <taxon>Bacteroidia</taxon>
        <taxon>Bacteroidales</taxon>
        <taxon>Bacteroidaceae</taxon>
        <taxon>Bacteroides</taxon>
    </lineage>
</organism>
<protein>
    <submittedName>
        <fullName evidence="1">GLPGLI family protein</fullName>
    </submittedName>
</protein>
<dbReference type="Pfam" id="PF22252">
    <property type="entry name" value="PNGase_F-II_N"/>
    <property type="match status" value="1"/>
</dbReference>